<dbReference type="EMBL" id="FOHV01000045">
    <property type="protein sequence ID" value="SET60121.1"/>
    <property type="molecule type" value="Genomic_DNA"/>
</dbReference>
<evidence type="ECO:0000313" key="2">
    <source>
        <dbReference type="Proteomes" id="UP000242642"/>
    </source>
</evidence>
<name>A0A1I0FR70_9GAMM</name>
<dbReference type="Proteomes" id="UP000242642">
    <property type="component" value="Unassembled WGS sequence"/>
</dbReference>
<organism evidence="1 2">
    <name type="scientific">Thorsellia anophelis DSM 18579</name>
    <dbReference type="NCBI Taxonomy" id="1123402"/>
    <lineage>
        <taxon>Bacteria</taxon>
        <taxon>Pseudomonadati</taxon>
        <taxon>Pseudomonadota</taxon>
        <taxon>Gammaproteobacteria</taxon>
        <taxon>Enterobacterales</taxon>
        <taxon>Thorselliaceae</taxon>
        <taxon>Thorsellia</taxon>
    </lineage>
</organism>
<protein>
    <submittedName>
        <fullName evidence="1">Uncharacterized protein</fullName>
    </submittedName>
</protein>
<keyword evidence="2" id="KW-1185">Reference proteome</keyword>
<gene>
    <name evidence="1" type="ORF">SAMN02583745_02843</name>
</gene>
<proteinExistence type="predicted"/>
<dbReference type="AlphaFoldDB" id="A0A1I0FR70"/>
<accession>A0A1I0FR70</accession>
<dbReference type="STRING" id="1123402.SAMN02583745_02843"/>
<reference evidence="2" key="1">
    <citation type="submission" date="2016-10" db="EMBL/GenBank/DDBJ databases">
        <authorList>
            <person name="Varghese N."/>
            <person name="Submissions S."/>
        </authorList>
    </citation>
    <scope>NUCLEOTIDE SEQUENCE [LARGE SCALE GENOMIC DNA]</scope>
    <source>
        <strain evidence="2">DSM 18579</strain>
    </source>
</reference>
<evidence type="ECO:0000313" key="1">
    <source>
        <dbReference type="EMBL" id="SET60121.1"/>
    </source>
</evidence>
<dbReference type="RefSeq" id="WP_093322512.1">
    <property type="nucleotide sequence ID" value="NZ_FOHV01000045.1"/>
</dbReference>
<sequence>MTELPKIGWYVELPDDKNHIDLDKLNKALNKEYEFYYENGVDKICKYYAVKSNTCICCTDYFEYVKHLENVTHLFLYTLDNLPEKWFVEYSDEIDLDLLREKLNGEYQGIHNYYGIGKKYRSSRQIEYFDDCINLTHLFKKQEQKMETIEIDSKKYRLVPEQANFKNCDIVMKDGKEYEFIGYYEADVILRECIKGELSQHENVGLFKLEEIKTKIWHYAIYRDEYGLCHSDFYSPEESLSKDYPNAIEYRTFEEQL</sequence>